<dbReference type="PROSITE" id="PS50878">
    <property type="entry name" value="RT_POL"/>
    <property type="match status" value="1"/>
</dbReference>
<comment type="caution">
    <text evidence="2">The sequence shown here is derived from an EMBL/GenBank/DDBJ whole genome shotgun (WGS) entry which is preliminary data.</text>
</comment>
<dbReference type="InterPro" id="IPR036691">
    <property type="entry name" value="Endo/exonu/phosph_ase_sf"/>
</dbReference>
<evidence type="ECO:0000313" key="2">
    <source>
        <dbReference type="EMBL" id="KAG7295555.1"/>
    </source>
</evidence>
<dbReference type="InterPro" id="IPR000477">
    <property type="entry name" value="RT_dom"/>
</dbReference>
<organism evidence="2 3">
    <name type="scientific">Plutella xylostella</name>
    <name type="common">Diamondback moth</name>
    <name type="synonym">Plutella maculipennis</name>
    <dbReference type="NCBI Taxonomy" id="51655"/>
    <lineage>
        <taxon>Eukaryota</taxon>
        <taxon>Metazoa</taxon>
        <taxon>Ecdysozoa</taxon>
        <taxon>Arthropoda</taxon>
        <taxon>Hexapoda</taxon>
        <taxon>Insecta</taxon>
        <taxon>Pterygota</taxon>
        <taxon>Neoptera</taxon>
        <taxon>Endopterygota</taxon>
        <taxon>Lepidoptera</taxon>
        <taxon>Glossata</taxon>
        <taxon>Ditrysia</taxon>
        <taxon>Yponomeutoidea</taxon>
        <taxon>Plutellidae</taxon>
        <taxon>Plutella</taxon>
    </lineage>
</organism>
<dbReference type="PANTHER" id="PTHR33332">
    <property type="entry name" value="REVERSE TRANSCRIPTASE DOMAIN-CONTAINING PROTEIN"/>
    <property type="match status" value="1"/>
</dbReference>
<accession>A0ABQ7PRG5</accession>
<dbReference type="Gene3D" id="3.60.10.10">
    <property type="entry name" value="Endonuclease/exonuclease/phosphatase"/>
    <property type="match status" value="1"/>
</dbReference>
<proteinExistence type="predicted"/>
<reference evidence="2 3" key="1">
    <citation type="submission" date="2021-06" db="EMBL/GenBank/DDBJ databases">
        <title>A haploid diamondback moth (Plutella xylostella L.) genome assembly resolves 31 chromosomes and identifies a diamide resistance mutation.</title>
        <authorList>
            <person name="Ward C.M."/>
            <person name="Perry K.D."/>
            <person name="Baker G."/>
            <person name="Powis K."/>
            <person name="Heckel D.G."/>
            <person name="Baxter S.W."/>
        </authorList>
    </citation>
    <scope>NUCLEOTIDE SEQUENCE [LARGE SCALE GENOMIC DNA]</scope>
    <source>
        <strain evidence="2 3">LV</strain>
        <tissue evidence="2">Single pupa</tissue>
    </source>
</reference>
<dbReference type="InterPro" id="IPR043502">
    <property type="entry name" value="DNA/RNA_pol_sf"/>
</dbReference>
<gene>
    <name evidence="2" type="ORF">JYU34_021793</name>
</gene>
<dbReference type="SUPFAM" id="SSF56672">
    <property type="entry name" value="DNA/RNA polymerases"/>
    <property type="match status" value="1"/>
</dbReference>
<keyword evidence="3" id="KW-1185">Reference proteome</keyword>
<dbReference type="Proteomes" id="UP000823941">
    <property type="component" value="Chromosome 30"/>
</dbReference>
<dbReference type="EMBL" id="JAHIBW010000030">
    <property type="protein sequence ID" value="KAG7295555.1"/>
    <property type="molecule type" value="Genomic_DNA"/>
</dbReference>
<name>A0ABQ7PRG5_PLUXY</name>
<evidence type="ECO:0000259" key="1">
    <source>
        <dbReference type="PROSITE" id="PS50878"/>
    </source>
</evidence>
<evidence type="ECO:0000313" key="3">
    <source>
        <dbReference type="Proteomes" id="UP000823941"/>
    </source>
</evidence>
<dbReference type="SUPFAM" id="SSF56219">
    <property type="entry name" value="DNase I-like"/>
    <property type="match status" value="1"/>
</dbReference>
<dbReference type="CDD" id="cd01650">
    <property type="entry name" value="RT_nLTR_like"/>
    <property type="match status" value="1"/>
</dbReference>
<dbReference type="Pfam" id="PF00078">
    <property type="entry name" value="RVT_1"/>
    <property type="match status" value="1"/>
</dbReference>
<protein>
    <recommendedName>
        <fullName evidence="1">Reverse transcriptase domain-containing protein</fullName>
    </recommendedName>
</protein>
<feature type="domain" description="Reverse transcriptase" evidence="1">
    <location>
        <begin position="500"/>
        <end position="785"/>
    </location>
</feature>
<sequence>MMNNLELAINIDSIIGIPCHVVENPEKCVELITPNLNFKIISMNVRSINKNFDEFLVYLRRLNVTFDIIILTECRLNDCYNIENIPGYNTYNTHRNINQNGGVVAYIKNSWNALVTEPILADSCCITIDIPNVATILGIYRSPSFRNTANFIHSLDDNLNLLKNKQSILVVGDINIDTLSPESEEYLCLLTEHGFEQAITKPTRKNACLDHISVKSNVSAIGIVCESDITDHKIVIAGLGSKVTKKNSVKFRNLLIYEAVLEEMKQTDWAPVLNQSDTNIAATNFITILDKAITINSKTVKLSKSTSVIEPWMTTGLLRCARHRDKLHLKQKKEPNNEVLKLIYTRYRNFYKKLIRNIKNEYEKDQLHSNIKNPKMLWKSIKNICNFKTKNNNATDLTTIHNDPVESLNITNRYFTSVGQNLAREIIRKTNTTEDELATNMKGKEPTESLFLEPTDPHEIISIINNLKTGSAPGLDGITPLLLKTIKNAIAEPLAHIFNLSIGNGVFPTAWKISAITPIFKDGTRNAPENYRPISLLSVISKLLEKVVNKRLVKFVESHGLLSPRQFGFRHNKSTEDAVILLSELVAKYLDSGNSCIGVFLDLAKAFDTVSTKILLKKLQYFGIRGLSHDWFKSYLTNREQLIKIESVKSATLPVNYGVPQGSILGPTLFLLYMNDIHDLNNNMINAEIICYADDTAIIFKGRNWEDTYNSTEMGMVAINDWLANNLLTINHKKTKYLCFHKTAASQPNIPNHIKIHTCKLTQILDCNCQSIDRTNSIKYLGVILDQNLNFKEHTLSLANRIRKTAAILKKLRNSAEPFLLTRVYVAICQSIASYCIPVWGSAAITTLIIPERAQRCVLKVMHKKNFRFPTQTLYKEAKVLTIRQLFILRLCLSTHKKVLTSDLYDQLCKKRVFKMPSLHVNTSFGQRFGAYIRSHIYNGMLHYCNMKDMSVREAKIKLKDCLLQLDYFTTESILD</sequence>